<sequence length="88" mass="10444">MENIKEKLKTMIDETIIPETMDYIEELKVKKNNNTATQDDLNGIEEMQFFLEELEHIVKGLEEDKISEEDAKTIYEKIQTMIEEHSEH</sequence>
<dbReference type="Proteomes" id="UP000322726">
    <property type="component" value="Chromosome"/>
</dbReference>
<reference evidence="1 2" key="3">
    <citation type="submission" date="2019-09" db="EMBL/GenBank/DDBJ databases">
        <title>Taxonomic note: a critical rebuttal of the proposed division of the genus Arcobacter into six genera, emended descriptions of Arcobacter anaerophilus and the genus Arcobacter, and an assessment of genus-level boundaries for Epsilonproteobacteria using in silico genomic comparator tools.</title>
        <authorList>
            <person name="On S.L.W."/>
            <person name="Miller W.G."/>
            <person name="Biggs P."/>
            <person name="Cornelius A."/>
            <person name="Vandamme P."/>
        </authorList>
    </citation>
    <scope>NUCLEOTIDE SEQUENCE [LARGE SCALE GENOMIC DNA]</scope>
    <source>
        <strain evidence="1 2">LMG 26638</strain>
    </source>
</reference>
<dbReference type="EMBL" id="CP035928">
    <property type="protein sequence ID" value="QEP35270.1"/>
    <property type="molecule type" value="Genomic_DNA"/>
</dbReference>
<organism evidence="1 2">
    <name type="scientific">Malaciobacter pacificus</name>
    <dbReference type="NCBI Taxonomy" id="1080223"/>
    <lineage>
        <taxon>Bacteria</taxon>
        <taxon>Pseudomonadati</taxon>
        <taxon>Campylobacterota</taxon>
        <taxon>Epsilonproteobacteria</taxon>
        <taxon>Campylobacterales</taxon>
        <taxon>Arcobacteraceae</taxon>
        <taxon>Malaciobacter</taxon>
    </lineage>
</organism>
<name>A0A5C2H8H7_9BACT</name>
<dbReference type="RefSeq" id="WP_130234168.1">
    <property type="nucleotide sequence ID" value="NZ_BMEF01000017.1"/>
</dbReference>
<reference evidence="2" key="2">
    <citation type="submission" date="2019-09" db="EMBL/GenBank/DDBJ databases">
        <title>Complete genome sequencing of four Arcobacter species reveals a diverse suite of mobile elements.</title>
        <authorList>
            <person name="On S.L.W."/>
            <person name="Miller W.G."/>
            <person name="Biggs P."/>
            <person name="Cornelius A."/>
            <person name="Vandamme P."/>
        </authorList>
    </citation>
    <scope>NUCLEOTIDE SEQUENCE [LARGE SCALE GENOMIC DNA]</scope>
    <source>
        <strain evidence="2">LMG 26638</strain>
    </source>
</reference>
<dbReference type="AlphaFoldDB" id="A0A5C2H8H7"/>
<gene>
    <name evidence="1" type="ORF">APAC_2209</name>
</gene>
<keyword evidence="2" id="KW-1185">Reference proteome</keyword>
<evidence type="ECO:0000313" key="2">
    <source>
        <dbReference type="Proteomes" id="UP000322726"/>
    </source>
</evidence>
<dbReference type="OrthoDB" id="5347511at2"/>
<accession>A0A5C2H8H7</accession>
<proteinExistence type="predicted"/>
<dbReference type="KEGG" id="apai:APAC_2209"/>
<protein>
    <submittedName>
        <fullName evidence="1">Uncharacterized protein</fullName>
    </submittedName>
</protein>
<evidence type="ECO:0000313" key="1">
    <source>
        <dbReference type="EMBL" id="QEP35270.1"/>
    </source>
</evidence>
<reference evidence="1 2" key="1">
    <citation type="submission" date="2019-09" db="EMBL/GenBank/DDBJ databases">
        <title>Complete genome sequencing of four Arcobacter species reveals a diverse suite of mobile elements.</title>
        <authorList>
            <person name="Miller W.G."/>
            <person name="Yee E."/>
            <person name="Bono J.L."/>
        </authorList>
    </citation>
    <scope>NUCLEOTIDE SEQUENCE [LARGE SCALE GENOMIC DNA]</scope>
    <source>
        <strain evidence="1 2">LMG 26638</strain>
    </source>
</reference>